<dbReference type="Proteomes" id="UP001232148">
    <property type="component" value="Unassembled WGS sequence"/>
</dbReference>
<evidence type="ECO:0000313" key="2">
    <source>
        <dbReference type="Proteomes" id="UP001232148"/>
    </source>
</evidence>
<name>A0AAD9HP69_9PEZI</name>
<sequence length="108" mass="11558">MHRVPPNSRNVELGCVHWVALLMGAHGPAVLSRQELLRTREVSKHASSSTSLLATPSVKLIDPPEQVSLAGLFSAKTLAKLAKLSMPKFTIPLVPHAQTDSSSQSLIA</sequence>
<evidence type="ECO:0000313" key="1">
    <source>
        <dbReference type="EMBL" id="KAK2032746.1"/>
    </source>
</evidence>
<organism evidence="1 2">
    <name type="scientific">Colletotrichum zoysiae</name>
    <dbReference type="NCBI Taxonomy" id="1216348"/>
    <lineage>
        <taxon>Eukaryota</taxon>
        <taxon>Fungi</taxon>
        <taxon>Dikarya</taxon>
        <taxon>Ascomycota</taxon>
        <taxon>Pezizomycotina</taxon>
        <taxon>Sordariomycetes</taxon>
        <taxon>Hypocreomycetidae</taxon>
        <taxon>Glomerellales</taxon>
        <taxon>Glomerellaceae</taxon>
        <taxon>Colletotrichum</taxon>
        <taxon>Colletotrichum graminicola species complex</taxon>
    </lineage>
</organism>
<keyword evidence="2" id="KW-1185">Reference proteome</keyword>
<dbReference type="AlphaFoldDB" id="A0AAD9HP69"/>
<proteinExistence type="predicted"/>
<gene>
    <name evidence="1" type="ORF">LX32DRAFT_169628</name>
</gene>
<comment type="caution">
    <text evidence="1">The sequence shown here is derived from an EMBL/GenBank/DDBJ whole genome shotgun (WGS) entry which is preliminary data.</text>
</comment>
<reference evidence="1" key="1">
    <citation type="submission" date="2021-06" db="EMBL/GenBank/DDBJ databases">
        <title>Comparative genomics, transcriptomics and evolutionary studies reveal genomic signatures of adaptation to plant cell wall in hemibiotrophic fungi.</title>
        <authorList>
            <consortium name="DOE Joint Genome Institute"/>
            <person name="Baroncelli R."/>
            <person name="Diaz J.F."/>
            <person name="Benocci T."/>
            <person name="Peng M."/>
            <person name="Battaglia E."/>
            <person name="Haridas S."/>
            <person name="Andreopoulos W."/>
            <person name="Labutti K."/>
            <person name="Pangilinan J."/>
            <person name="Floch G.L."/>
            <person name="Makela M.R."/>
            <person name="Henrissat B."/>
            <person name="Grigoriev I.V."/>
            <person name="Crouch J.A."/>
            <person name="De Vries R.P."/>
            <person name="Sukno S.A."/>
            <person name="Thon M.R."/>
        </authorList>
    </citation>
    <scope>NUCLEOTIDE SEQUENCE</scope>
    <source>
        <strain evidence="1">MAFF235873</strain>
    </source>
</reference>
<protein>
    <submittedName>
        <fullName evidence="1">Uncharacterized protein</fullName>
    </submittedName>
</protein>
<accession>A0AAD9HP69</accession>
<dbReference type="EMBL" id="MU842828">
    <property type="protein sequence ID" value="KAK2032746.1"/>
    <property type="molecule type" value="Genomic_DNA"/>
</dbReference>